<reference evidence="1" key="1">
    <citation type="submission" date="2014-12" db="EMBL/GenBank/DDBJ databases">
        <title>Insight into the proteome of Arion vulgaris.</title>
        <authorList>
            <person name="Aradska J."/>
            <person name="Bulat T."/>
            <person name="Smidak R."/>
            <person name="Sarate P."/>
            <person name="Gangsoo J."/>
            <person name="Sialana F."/>
            <person name="Bilban M."/>
            <person name="Lubec G."/>
        </authorList>
    </citation>
    <scope>NUCLEOTIDE SEQUENCE</scope>
    <source>
        <tissue evidence="1">Skin</tissue>
    </source>
</reference>
<feature type="non-terminal residue" evidence="1">
    <location>
        <position position="133"/>
    </location>
</feature>
<dbReference type="AlphaFoldDB" id="A0A0B6ZJG6"/>
<organism evidence="1">
    <name type="scientific">Arion vulgaris</name>
    <dbReference type="NCBI Taxonomy" id="1028688"/>
    <lineage>
        <taxon>Eukaryota</taxon>
        <taxon>Metazoa</taxon>
        <taxon>Spiralia</taxon>
        <taxon>Lophotrochozoa</taxon>
        <taxon>Mollusca</taxon>
        <taxon>Gastropoda</taxon>
        <taxon>Heterobranchia</taxon>
        <taxon>Euthyneura</taxon>
        <taxon>Panpulmonata</taxon>
        <taxon>Eupulmonata</taxon>
        <taxon>Stylommatophora</taxon>
        <taxon>Helicina</taxon>
        <taxon>Arionoidea</taxon>
        <taxon>Arionidae</taxon>
        <taxon>Arion</taxon>
    </lineage>
</organism>
<name>A0A0B6ZJG6_9EUPU</name>
<evidence type="ECO:0000313" key="1">
    <source>
        <dbReference type="EMBL" id="CEK68522.1"/>
    </source>
</evidence>
<accession>A0A0B6ZJG6</accession>
<feature type="non-terminal residue" evidence="1">
    <location>
        <position position="1"/>
    </location>
</feature>
<sequence length="133" mass="14512">VGFVRRGEYPLFSRSDDKQTGITSTKQITNINSSVDNFVIEDFLYIISPFDIEEIFSAEIVGRSIDISPIDATGKGDDCASSITTNTFNSDVVSDDTVSIDNILSGCSFETRTSTISLSTGSIFKFKHSSDRS</sequence>
<gene>
    <name evidence="1" type="primary">ORF66605</name>
</gene>
<proteinExistence type="predicted"/>
<dbReference type="EMBL" id="HACG01021657">
    <property type="protein sequence ID" value="CEK68522.1"/>
    <property type="molecule type" value="Transcribed_RNA"/>
</dbReference>
<protein>
    <submittedName>
        <fullName evidence="1">Uncharacterized protein</fullName>
    </submittedName>
</protein>